<gene>
    <name evidence="1" type="primary">ORF14902</name>
</gene>
<organism evidence="1">
    <name type="scientific">Arion vulgaris</name>
    <dbReference type="NCBI Taxonomy" id="1028688"/>
    <lineage>
        <taxon>Eukaryota</taxon>
        <taxon>Metazoa</taxon>
        <taxon>Spiralia</taxon>
        <taxon>Lophotrochozoa</taxon>
        <taxon>Mollusca</taxon>
        <taxon>Gastropoda</taxon>
        <taxon>Heterobranchia</taxon>
        <taxon>Euthyneura</taxon>
        <taxon>Panpulmonata</taxon>
        <taxon>Eupulmonata</taxon>
        <taxon>Stylommatophora</taxon>
        <taxon>Helicina</taxon>
        <taxon>Arionoidea</taxon>
        <taxon>Arionidae</taxon>
        <taxon>Arion</taxon>
    </lineage>
</organism>
<feature type="non-terminal residue" evidence="1">
    <location>
        <position position="134"/>
    </location>
</feature>
<dbReference type="AlphaFoldDB" id="A0A0B6Y7B2"/>
<feature type="non-terminal residue" evidence="1">
    <location>
        <position position="1"/>
    </location>
</feature>
<proteinExistence type="predicted"/>
<evidence type="ECO:0000313" key="1">
    <source>
        <dbReference type="EMBL" id="CEK51943.1"/>
    </source>
</evidence>
<dbReference type="EMBL" id="HACG01005078">
    <property type="protein sequence ID" value="CEK51943.1"/>
    <property type="molecule type" value="Transcribed_RNA"/>
</dbReference>
<sequence>QANMYRVQVTLMYDPNQIKQFGDIWHNDTEDFKNLAKPVEASLFEYGETVINKSLQNVKVTSFRNGSIIADTDVYINLSESKNPPLDASKLIHRLVNTKKLTINGTDVALGDIYVGDEKLTNSTTQCEIFNKLG</sequence>
<evidence type="ECO:0008006" key="2">
    <source>
        <dbReference type="Google" id="ProtNLM"/>
    </source>
</evidence>
<reference evidence="1" key="1">
    <citation type="submission" date="2014-12" db="EMBL/GenBank/DDBJ databases">
        <title>Insight into the proteome of Arion vulgaris.</title>
        <authorList>
            <person name="Aradska J."/>
            <person name="Bulat T."/>
            <person name="Smidak R."/>
            <person name="Sarate P."/>
            <person name="Gangsoo J."/>
            <person name="Sialana F."/>
            <person name="Bilban M."/>
            <person name="Lubec G."/>
        </authorList>
    </citation>
    <scope>NUCLEOTIDE SEQUENCE</scope>
    <source>
        <tissue evidence="1">Skin</tissue>
    </source>
</reference>
<name>A0A0B6Y7B2_9EUPU</name>
<accession>A0A0B6Y7B2</accession>
<protein>
    <recommendedName>
        <fullName evidence="2">SEA domain-containing protein</fullName>
    </recommendedName>
</protein>